<protein>
    <recommendedName>
        <fullName evidence="4">Apple domain-containing protein</fullName>
    </recommendedName>
</protein>
<dbReference type="RefSeq" id="XP_009029758.1">
    <property type="nucleotide sequence ID" value="XM_009031510.1"/>
</dbReference>
<keyword evidence="3" id="KW-1185">Reference proteome</keyword>
<dbReference type="Gene3D" id="2.60.120.260">
    <property type="entry name" value="Galactose-binding domain-like"/>
    <property type="match status" value="1"/>
</dbReference>
<gene>
    <name evidence="2" type="primary">20208190</name>
    <name evidence="1" type="ORF">HELRODRAFT_181717</name>
</gene>
<organism evidence="2 3">
    <name type="scientific">Helobdella robusta</name>
    <name type="common">Californian leech</name>
    <dbReference type="NCBI Taxonomy" id="6412"/>
    <lineage>
        <taxon>Eukaryota</taxon>
        <taxon>Metazoa</taxon>
        <taxon>Spiralia</taxon>
        <taxon>Lophotrochozoa</taxon>
        <taxon>Annelida</taxon>
        <taxon>Clitellata</taxon>
        <taxon>Hirudinea</taxon>
        <taxon>Rhynchobdellida</taxon>
        <taxon>Glossiphoniidae</taxon>
        <taxon>Helobdella</taxon>
    </lineage>
</organism>
<dbReference type="Proteomes" id="UP000015101">
    <property type="component" value="Unassembled WGS sequence"/>
</dbReference>
<dbReference type="InParanoid" id="T1FH91"/>
<evidence type="ECO:0000313" key="1">
    <source>
        <dbReference type="EMBL" id="ESN92100.1"/>
    </source>
</evidence>
<reference evidence="1 3" key="2">
    <citation type="journal article" date="2013" name="Nature">
        <title>Insights into bilaterian evolution from three spiralian genomes.</title>
        <authorList>
            <person name="Simakov O."/>
            <person name="Marletaz F."/>
            <person name="Cho S.J."/>
            <person name="Edsinger-Gonzales E."/>
            <person name="Havlak P."/>
            <person name="Hellsten U."/>
            <person name="Kuo D.H."/>
            <person name="Larsson T."/>
            <person name="Lv J."/>
            <person name="Arendt D."/>
            <person name="Savage R."/>
            <person name="Osoegawa K."/>
            <person name="de Jong P."/>
            <person name="Grimwood J."/>
            <person name="Chapman J.A."/>
            <person name="Shapiro H."/>
            <person name="Aerts A."/>
            <person name="Otillar R.P."/>
            <person name="Terry A.Y."/>
            <person name="Boore J.L."/>
            <person name="Grigoriev I.V."/>
            <person name="Lindberg D.R."/>
            <person name="Seaver E.C."/>
            <person name="Weisblat D.A."/>
            <person name="Putnam N.H."/>
            <person name="Rokhsar D.S."/>
        </authorList>
    </citation>
    <scope>NUCLEOTIDE SEQUENCE</scope>
</reference>
<dbReference type="GeneID" id="20208190"/>
<proteinExistence type="predicted"/>
<name>T1FH91_HELRO</name>
<dbReference type="InterPro" id="IPR051941">
    <property type="entry name" value="BG_Antigen-Binding_Lectin"/>
</dbReference>
<accession>T1FH91</accession>
<evidence type="ECO:0000313" key="3">
    <source>
        <dbReference type="Proteomes" id="UP000015101"/>
    </source>
</evidence>
<dbReference type="CTD" id="20208190"/>
<sequence>MVCSKHSISANVLLFYVSDFMVDRDANPDAFLGHCYHGNDSPGAERLDHFIIGLTSADHFQLGSPITRVAYPLCGQYRKQISLKSKHTVRCTANLLFYRFVIIQQPADGVGALNVCELEVYEANDSKCLCQSVNFNQDESFCQLNQHVFGYNQTHLNFNLSWSFYEVHYT</sequence>
<evidence type="ECO:0000313" key="2">
    <source>
        <dbReference type="EnsemblMetazoa" id="HelroP181717"/>
    </source>
</evidence>
<dbReference type="HOGENOM" id="CLU_1572354_0_0_1"/>
<dbReference type="PANTHER" id="PTHR45713">
    <property type="entry name" value="FTP DOMAIN-CONTAINING PROTEIN"/>
    <property type="match status" value="1"/>
</dbReference>
<dbReference type="KEGG" id="hro:HELRODRAFT_181717"/>
<dbReference type="EnsemblMetazoa" id="HelroT181717">
    <property type="protein sequence ID" value="HelroP181717"/>
    <property type="gene ID" value="HelroG181717"/>
</dbReference>
<dbReference type="AlphaFoldDB" id="T1FH91"/>
<dbReference type="eggNOG" id="ENOG502TKQC">
    <property type="taxonomic scope" value="Eukaryota"/>
</dbReference>
<reference evidence="3" key="1">
    <citation type="submission" date="2012-12" db="EMBL/GenBank/DDBJ databases">
        <authorList>
            <person name="Hellsten U."/>
            <person name="Grimwood J."/>
            <person name="Chapman J.A."/>
            <person name="Shapiro H."/>
            <person name="Aerts A."/>
            <person name="Otillar R.P."/>
            <person name="Terry A.Y."/>
            <person name="Boore J.L."/>
            <person name="Simakov O."/>
            <person name="Marletaz F."/>
            <person name="Cho S.-J."/>
            <person name="Edsinger-Gonzales E."/>
            <person name="Havlak P."/>
            <person name="Kuo D.-H."/>
            <person name="Larsson T."/>
            <person name="Lv J."/>
            <person name="Arendt D."/>
            <person name="Savage R."/>
            <person name="Osoegawa K."/>
            <person name="de Jong P."/>
            <person name="Lindberg D.R."/>
            <person name="Seaver E.C."/>
            <person name="Weisblat D.A."/>
            <person name="Putnam N.H."/>
            <person name="Grigoriev I.V."/>
            <person name="Rokhsar D.S."/>
        </authorList>
    </citation>
    <scope>NUCLEOTIDE SEQUENCE</scope>
</reference>
<dbReference type="EMBL" id="AMQM01007783">
    <property type="status" value="NOT_ANNOTATED_CDS"/>
    <property type="molecule type" value="Genomic_DNA"/>
</dbReference>
<dbReference type="PANTHER" id="PTHR45713:SF6">
    <property type="entry name" value="F5_8 TYPE C DOMAIN-CONTAINING PROTEIN"/>
    <property type="match status" value="1"/>
</dbReference>
<dbReference type="EMBL" id="KB097667">
    <property type="protein sequence ID" value="ESN92100.1"/>
    <property type="molecule type" value="Genomic_DNA"/>
</dbReference>
<reference evidence="2" key="3">
    <citation type="submission" date="2015-06" db="UniProtKB">
        <authorList>
            <consortium name="EnsemblMetazoa"/>
        </authorList>
    </citation>
    <scope>IDENTIFICATION</scope>
</reference>
<evidence type="ECO:0008006" key="4">
    <source>
        <dbReference type="Google" id="ProtNLM"/>
    </source>
</evidence>